<keyword evidence="2" id="KW-0067">ATP-binding</keyword>
<proteinExistence type="predicted"/>
<dbReference type="Pfam" id="PF00012">
    <property type="entry name" value="HSP70"/>
    <property type="match status" value="1"/>
</dbReference>
<keyword evidence="6" id="KW-1185">Reference proteome</keyword>
<evidence type="ECO:0000256" key="1">
    <source>
        <dbReference type="ARBA" id="ARBA00022741"/>
    </source>
</evidence>
<evidence type="ECO:0000256" key="4">
    <source>
        <dbReference type="SAM" id="MobiDB-lite"/>
    </source>
</evidence>
<comment type="caution">
    <text evidence="5">The sequence shown here is derived from an EMBL/GenBank/DDBJ whole genome shotgun (WGS) entry which is preliminary data.</text>
</comment>
<dbReference type="InterPro" id="IPR043129">
    <property type="entry name" value="ATPase_NBD"/>
</dbReference>
<feature type="compositionally biased region" description="Low complexity" evidence="4">
    <location>
        <begin position="368"/>
        <end position="393"/>
    </location>
</feature>
<dbReference type="InterPro" id="IPR013126">
    <property type="entry name" value="Hsp_70_fam"/>
</dbReference>
<keyword evidence="1" id="KW-0547">Nucleotide-binding</keyword>
<feature type="region of interest" description="Disordered" evidence="4">
    <location>
        <begin position="511"/>
        <end position="533"/>
    </location>
</feature>
<dbReference type="PANTHER" id="PTHR42749">
    <property type="entry name" value="CELL SHAPE-DETERMINING PROTEIN MREB"/>
    <property type="match status" value="1"/>
</dbReference>
<name>A0ABU8MLY2_9PSEU</name>
<evidence type="ECO:0000313" key="6">
    <source>
        <dbReference type="Proteomes" id="UP001385809"/>
    </source>
</evidence>
<protein>
    <submittedName>
        <fullName evidence="5">Type VII secretion-associated protein</fullName>
    </submittedName>
</protein>
<dbReference type="Gene3D" id="3.90.640.10">
    <property type="entry name" value="Actin, Chain A, domain 4"/>
    <property type="match status" value="1"/>
</dbReference>
<dbReference type="InterPro" id="IPR023840">
    <property type="entry name" value="T7SS_Rv3446c"/>
</dbReference>
<keyword evidence="3" id="KW-0143">Chaperone</keyword>
<accession>A0ABU8MLY2</accession>
<feature type="compositionally biased region" description="Low complexity" evidence="4">
    <location>
        <begin position="400"/>
        <end position="409"/>
    </location>
</feature>
<evidence type="ECO:0000313" key="5">
    <source>
        <dbReference type="EMBL" id="MEJ2868322.1"/>
    </source>
</evidence>
<dbReference type="Proteomes" id="UP001385809">
    <property type="component" value="Unassembled WGS sequence"/>
</dbReference>
<dbReference type="SUPFAM" id="SSF53067">
    <property type="entry name" value="Actin-like ATPase domain"/>
    <property type="match status" value="2"/>
</dbReference>
<dbReference type="NCBIfam" id="TIGR03931">
    <property type="entry name" value="T7SS_Rv3446c"/>
    <property type="match status" value="1"/>
</dbReference>
<gene>
    <name evidence="5" type="ORF">WCD74_11125</name>
</gene>
<feature type="compositionally biased region" description="Pro residues" evidence="4">
    <location>
        <begin position="358"/>
        <end position="367"/>
    </location>
</feature>
<organism evidence="5 6">
    <name type="scientific">Actinomycetospora aurantiaca</name>
    <dbReference type="NCBI Taxonomy" id="3129233"/>
    <lineage>
        <taxon>Bacteria</taxon>
        <taxon>Bacillati</taxon>
        <taxon>Actinomycetota</taxon>
        <taxon>Actinomycetes</taxon>
        <taxon>Pseudonocardiales</taxon>
        <taxon>Pseudonocardiaceae</taxon>
        <taxon>Actinomycetospora</taxon>
    </lineage>
</organism>
<feature type="region of interest" description="Disordered" evidence="4">
    <location>
        <begin position="349"/>
        <end position="431"/>
    </location>
</feature>
<dbReference type="EMBL" id="JBBEGN010000004">
    <property type="protein sequence ID" value="MEJ2868322.1"/>
    <property type="molecule type" value="Genomic_DNA"/>
</dbReference>
<evidence type="ECO:0000256" key="3">
    <source>
        <dbReference type="ARBA" id="ARBA00023186"/>
    </source>
</evidence>
<dbReference type="PANTHER" id="PTHR42749:SF1">
    <property type="entry name" value="CELL SHAPE-DETERMINING PROTEIN MREB"/>
    <property type="match status" value="1"/>
</dbReference>
<evidence type="ECO:0000256" key="2">
    <source>
        <dbReference type="ARBA" id="ARBA00022840"/>
    </source>
</evidence>
<sequence length="638" mass="63877">MSARVAVDLGDTGVAVAVDPGGGADVVEPPLDLAAVLAPPDAALVTGAAARAGAAADPARLEPRPRRHVDEGTLLLGTRTVGVVEALGAVLAAAVDRAGPALRGRRPDRLVLTHPADWGRTRRETLRRAGAGLAAGLELVAEPVAAAAHARWMRPARPGGEGPLAVLDVGARGARAAVVDAGSTVLAHRSGDAFGGDDADELVLAHVLAGLPDDAPDVERVRAVAAGAGLPERRHRQVLVEDVRDARERLSDAEQAEIPLPGAAGAAWCSRGELEDLLRAPCGRLVALLAGALDDAGVPAARLSGVRLIGGLARTPLLGTLVHAELGVPPVVPAEPRTVVARGALLATASSPARARPAAPPSGPPSSPVLLPDWPTAVPAGARPGAAGARTAAPAPPRGAPADPYADPYGGPPAGGPDADQAAPRIDPDGPTVRIAHELVPATRGETPARGVGGWTPRRRAAVVAAATVAVVVLVLAVAGLRTDGDGPSAGATPPTVVSVFAHAYELPAGWTTDGSDSATRRSRIRPAGQPTGPNLIAVQESALASADPAAARAQLLAGFEAARAAGGGVSDLAPETTFAGRTVATYRQVPAPGTTVDWVVVFSGATQLSVGCRHDDASADAVLAACARVVSTLRSPP</sequence>
<feature type="compositionally biased region" description="Low complexity" evidence="4">
    <location>
        <begin position="416"/>
        <end position="425"/>
    </location>
</feature>
<reference evidence="5 6" key="1">
    <citation type="submission" date="2024-03" db="EMBL/GenBank/DDBJ databases">
        <title>Actinomycetospora sp. OC33-EN08, a novel actinomycete isolated from wild orchid (Aerides multiflora).</title>
        <authorList>
            <person name="Suriyachadkun C."/>
        </authorList>
    </citation>
    <scope>NUCLEOTIDE SEQUENCE [LARGE SCALE GENOMIC DNA]</scope>
    <source>
        <strain evidence="5 6">OC33-EN08</strain>
    </source>
</reference>
<dbReference type="Gene3D" id="3.30.420.40">
    <property type="match status" value="2"/>
</dbReference>
<dbReference type="RefSeq" id="WP_337694928.1">
    <property type="nucleotide sequence ID" value="NZ_JBBEGN010000004.1"/>
</dbReference>